<dbReference type="FunFam" id="3.80.10.10:FF:000041">
    <property type="entry name" value="LRR receptor-like serine/threonine-protein kinase ERECTA"/>
    <property type="match status" value="1"/>
</dbReference>
<organism evidence="11 12">
    <name type="scientific">Cymbomonas tetramitiformis</name>
    <dbReference type="NCBI Taxonomy" id="36881"/>
    <lineage>
        <taxon>Eukaryota</taxon>
        <taxon>Viridiplantae</taxon>
        <taxon>Chlorophyta</taxon>
        <taxon>Pyramimonadophyceae</taxon>
        <taxon>Pyramimonadales</taxon>
        <taxon>Pyramimonadaceae</taxon>
        <taxon>Cymbomonas</taxon>
    </lineage>
</organism>
<proteinExistence type="predicted"/>
<evidence type="ECO:0000256" key="3">
    <source>
        <dbReference type="ARBA" id="ARBA00022614"/>
    </source>
</evidence>
<evidence type="ECO:0000313" key="12">
    <source>
        <dbReference type="Proteomes" id="UP001190700"/>
    </source>
</evidence>
<dbReference type="Gene3D" id="3.80.10.10">
    <property type="entry name" value="Ribonuclease Inhibitor"/>
    <property type="match status" value="2"/>
</dbReference>
<dbReference type="EMBL" id="LGRX02033202">
    <property type="protein sequence ID" value="KAK3242273.1"/>
    <property type="molecule type" value="Genomic_DNA"/>
</dbReference>
<evidence type="ECO:0000256" key="10">
    <source>
        <dbReference type="ARBA" id="ARBA00023180"/>
    </source>
</evidence>
<keyword evidence="9" id="KW-0675">Receptor</keyword>
<dbReference type="SUPFAM" id="SSF52058">
    <property type="entry name" value="L domain-like"/>
    <property type="match status" value="1"/>
</dbReference>
<evidence type="ECO:0000256" key="8">
    <source>
        <dbReference type="ARBA" id="ARBA00023136"/>
    </source>
</evidence>
<comment type="caution">
    <text evidence="11">The sequence shown here is derived from an EMBL/GenBank/DDBJ whole genome shotgun (WGS) entry which is preliminary data.</text>
</comment>
<evidence type="ECO:0000256" key="5">
    <source>
        <dbReference type="ARBA" id="ARBA00022729"/>
    </source>
</evidence>
<dbReference type="PANTHER" id="PTHR27000:SF642">
    <property type="entry name" value="INACTIVE LEUCINE-RICH REPEAT RECEPTOR KINASE XIAO-RELATED"/>
    <property type="match status" value="1"/>
</dbReference>
<comment type="subcellular location">
    <subcellularLocation>
        <location evidence="2">Cytoplasm</location>
        <location evidence="2">Cytoskeleton</location>
        <location evidence="2">Cilium axoneme</location>
    </subcellularLocation>
    <subcellularLocation>
        <location evidence="1">Membrane</location>
        <topology evidence="1">Single-pass membrane protein</topology>
    </subcellularLocation>
</comment>
<evidence type="ECO:0000256" key="4">
    <source>
        <dbReference type="ARBA" id="ARBA00022692"/>
    </source>
</evidence>
<dbReference type="Pfam" id="PF00560">
    <property type="entry name" value="LRR_1"/>
    <property type="match status" value="1"/>
</dbReference>
<accession>A0AAE0EVE2</accession>
<evidence type="ECO:0000256" key="1">
    <source>
        <dbReference type="ARBA" id="ARBA00004167"/>
    </source>
</evidence>
<dbReference type="InterPro" id="IPR032675">
    <property type="entry name" value="LRR_dom_sf"/>
</dbReference>
<keyword evidence="12" id="KW-1185">Reference proteome</keyword>
<protein>
    <submittedName>
        <fullName evidence="11">Uncharacterized protein</fullName>
    </submittedName>
</protein>
<name>A0AAE0EVE2_9CHLO</name>
<dbReference type="GO" id="GO:0016020">
    <property type="term" value="C:membrane"/>
    <property type="evidence" value="ECO:0007669"/>
    <property type="project" value="UniProtKB-SubCell"/>
</dbReference>
<sequence length="354" mass="37199">MIVVIDSRLGGGARSLSANSLTGTVPTELGELTLMTSLKLYDNSLTGTLPTELGELTLMTYLELSVNSLTGTVPTELGELTLMTSLQKRVRGEAGRTEQGGCGSEPVPAAGVGWCRHEMASHWQSATPMPASARHLGQGPYRSALLRVKHMLERSPVLGRAELQGRRQQEAPPEGVWPDSVSAGGVAVPSQMSAGGPGTYTCENVRMRGCDELGRCAGGRSLDTNMLTGTLPTELGELTLMSWLQKRVWADGGWPHHGAGRQWEWAGAGGVSGLVPAGDGQKLYDNSLTGTLPTELGELTLMTYLWLQSNSLTGTLPTELGELTLIKQLSVCGPTEAGRITGQGGNGSGPVPAP</sequence>
<keyword evidence="6" id="KW-0677">Repeat</keyword>
<gene>
    <name evidence="11" type="ORF">CYMTET_48030</name>
</gene>
<dbReference type="PANTHER" id="PTHR27000">
    <property type="entry name" value="LEUCINE-RICH REPEAT RECEPTOR-LIKE PROTEIN KINASE FAMILY PROTEIN-RELATED"/>
    <property type="match status" value="1"/>
</dbReference>
<dbReference type="InterPro" id="IPR001611">
    <property type="entry name" value="Leu-rich_rpt"/>
</dbReference>
<evidence type="ECO:0000256" key="7">
    <source>
        <dbReference type="ARBA" id="ARBA00022989"/>
    </source>
</evidence>
<keyword evidence="10" id="KW-0325">Glycoprotein</keyword>
<reference evidence="11 12" key="1">
    <citation type="journal article" date="2015" name="Genome Biol. Evol.">
        <title>Comparative Genomics of a Bacterivorous Green Alga Reveals Evolutionary Causalities and Consequences of Phago-Mixotrophic Mode of Nutrition.</title>
        <authorList>
            <person name="Burns J.A."/>
            <person name="Paasch A."/>
            <person name="Narechania A."/>
            <person name="Kim E."/>
        </authorList>
    </citation>
    <scope>NUCLEOTIDE SEQUENCE [LARGE SCALE GENOMIC DNA]</scope>
    <source>
        <strain evidence="11 12">PLY_AMNH</strain>
    </source>
</reference>
<evidence type="ECO:0000256" key="9">
    <source>
        <dbReference type="ARBA" id="ARBA00023170"/>
    </source>
</evidence>
<dbReference type="AlphaFoldDB" id="A0AAE0EVE2"/>
<keyword evidence="3" id="KW-0433">Leucine-rich repeat</keyword>
<keyword evidence="7" id="KW-1133">Transmembrane helix</keyword>
<dbReference type="Proteomes" id="UP001190700">
    <property type="component" value="Unassembled WGS sequence"/>
</dbReference>
<evidence type="ECO:0000256" key="6">
    <source>
        <dbReference type="ARBA" id="ARBA00022737"/>
    </source>
</evidence>
<keyword evidence="4" id="KW-0812">Transmembrane</keyword>
<dbReference type="GO" id="GO:0005930">
    <property type="term" value="C:axoneme"/>
    <property type="evidence" value="ECO:0007669"/>
    <property type="project" value="UniProtKB-SubCell"/>
</dbReference>
<evidence type="ECO:0000256" key="2">
    <source>
        <dbReference type="ARBA" id="ARBA00004430"/>
    </source>
</evidence>
<keyword evidence="8" id="KW-0472">Membrane</keyword>
<evidence type="ECO:0000313" key="11">
    <source>
        <dbReference type="EMBL" id="KAK3242273.1"/>
    </source>
</evidence>
<keyword evidence="5" id="KW-0732">Signal</keyword>